<evidence type="ECO:0000313" key="6">
    <source>
        <dbReference type="Proteomes" id="UP000069697"/>
    </source>
</evidence>
<dbReference type="AlphaFoldDB" id="A0A100VLP5"/>
<proteinExistence type="predicted"/>
<evidence type="ECO:0000256" key="2">
    <source>
        <dbReference type="SAM" id="SignalP"/>
    </source>
</evidence>
<comment type="caution">
    <text evidence="4">The sequence shown here is derived from an EMBL/GenBank/DDBJ whole genome shotgun (WGS) entry which is preliminary data.</text>
</comment>
<dbReference type="InterPro" id="IPR012854">
    <property type="entry name" value="Cu_amine_oxidase-like_N"/>
</dbReference>
<accession>A0A100VLP5</accession>
<evidence type="ECO:0000259" key="3">
    <source>
        <dbReference type="Pfam" id="PF07833"/>
    </source>
</evidence>
<feature type="compositionally biased region" description="Low complexity" evidence="1">
    <location>
        <begin position="123"/>
        <end position="135"/>
    </location>
</feature>
<reference evidence="6" key="2">
    <citation type="submission" date="2016-01" db="EMBL/GenBank/DDBJ databases">
        <title>Draft Genome Sequence of Paenibacillus amylolyticus Heshi-A3 that Was Isolated from Fermented Rice Bran with Aging Salted Mackerel, Which Was Named Heshiko as Traditional Fermented Seafood in Japan.</title>
        <authorList>
            <person name="Akuzawa S."/>
            <person name="Nakagawa J."/>
            <person name="Kanekatsu T."/>
            <person name="Kubota E."/>
            <person name="Ohtake R."/>
            <person name="Suzuki T."/>
            <person name="Kanesaki Y."/>
        </authorList>
    </citation>
    <scope>NUCLEOTIDE SEQUENCE [LARGE SCALE GENOMIC DNA]</scope>
    <source>
        <strain evidence="6">Heshi-A3</strain>
    </source>
</reference>
<gene>
    <name evidence="5" type="ORF">BK131_11335</name>
    <name evidence="4" type="ORF">PAHA3_2260</name>
</gene>
<feature type="region of interest" description="Disordered" evidence="1">
    <location>
        <begin position="96"/>
        <end position="137"/>
    </location>
</feature>
<protein>
    <recommendedName>
        <fullName evidence="3">Copper amine oxidase-like N-terminal domain-containing protein</fullName>
    </recommendedName>
</protein>
<dbReference type="Proteomes" id="UP000187134">
    <property type="component" value="Unassembled WGS sequence"/>
</dbReference>
<dbReference type="OrthoDB" id="337615at2"/>
<evidence type="ECO:0000313" key="7">
    <source>
        <dbReference type="Proteomes" id="UP000187134"/>
    </source>
</evidence>
<reference evidence="5 7" key="3">
    <citation type="submission" date="2016-11" db="EMBL/GenBank/DDBJ databases">
        <title>Paenibacillus species isolates.</title>
        <authorList>
            <person name="Beno S.M."/>
        </authorList>
    </citation>
    <scope>NUCLEOTIDE SEQUENCE [LARGE SCALE GENOMIC DNA]</scope>
    <source>
        <strain evidence="5 7">FSL H8-0246</strain>
    </source>
</reference>
<name>A0A100VLP5_PAEAM</name>
<keyword evidence="2" id="KW-0732">Signal</keyword>
<dbReference type="RefSeq" id="WP_062834772.1">
    <property type="nucleotide sequence ID" value="NZ_BCNV01000001.1"/>
</dbReference>
<feature type="signal peptide" evidence="2">
    <location>
        <begin position="1"/>
        <end position="20"/>
    </location>
</feature>
<evidence type="ECO:0000256" key="1">
    <source>
        <dbReference type="SAM" id="MobiDB-lite"/>
    </source>
</evidence>
<reference evidence="4 6" key="1">
    <citation type="journal article" date="2016" name="Genome Announc.">
        <title>Draft Genome Sequence of Paenibacillus amylolyticus Heshi-A3, Isolated from Fermented Rice Bran in a Japanese Fermented Seafood Dish.</title>
        <authorList>
            <person name="Akuzawa S."/>
            <person name="Nagaoka J."/>
            <person name="Kanekatsu M."/>
            <person name="Kubota E."/>
            <person name="Ohtake R."/>
            <person name="Suzuki T."/>
            <person name="Kanesaki Y."/>
        </authorList>
    </citation>
    <scope>NUCLEOTIDE SEQUENCE [LARGE SCALE GENOMIC DNA]</scope>
    <source>
        <strain evidence="4 6">Heshi-A3</strain>
    </source>
</reference>
<dbReference type="Proteomes" id="UP000069697">
    <property type="component" value="Unassembled WGS sequence"/>
</dbReference>
<evidence type="ECO:0000313" key="4">
    <source>
        <dbReference type="EMBL" id="GAS82186.1"/>
    </source>
</evidence>
<organism evidence="4 6">
    <name type="scientific">Paenibacillus amylolyticus</name>
    <dbReference type="NCBI Taxonomy" id="1451"/>
    <lineage>
        <taxon>Bacteria</taxon>
        <taxon>Bacillati</taxon>
        <taxon>Bacillota</taxon>
        <taxon>Bacilli</taxon>
        <taxon>Bacillales</taxon>
        <taxon>Paenibacillaceae</taxon>
        <taxon>Paenibacillus</taxon>
    </lineage>
</organism>
<feature type="chain" id="PRO_5038211385" description="Copper amine oxidase-like N-terminal domain-containing protein" evidence="2">
    <location>
        <begin position="21"/>
        <end position="285"/>
    </location>
</feature>
<dbReference type="EMBL" id="BCNV01000001">
    <property type="protein sequence ID" value="GAS82186.1"/>
    <property type="molecule type" value="Genomic_DNA"/>
</dbReference>
<dbReference type="Pfam" id="PF07833">
    <property type="entry name" value="Cu_amine_oxidN1"/>
    <property type="match status" value="1"/>
</dbReference>
<sequence length="285" mass="30415">MKIKKSTFIGSLVACSLAFGALGVAASNGIQDIEAALDSNISFKVNGLSWTPKNEAGDKLNALVYDGDVYLPVSTTAEALGANVSLNVSNKVVSITNSGSGKSSSSSSNNSSTGTKGSEDSSKPSSSSNSSTSGSIKMTGTDAQMIVKLQKESLTLIKMYGKALKTGSTSEFDKYIDAKVIENPEIDIFDLGKQSQKDKFKTTVKGIIAANDKKTLTKYADQLINIKSADFKVIAMNDKTKTRHSYKAIYYPQGWTGSYGVYLTFVFSPQKSGNGDFYLGDLYFS</sequence>
<dbReference type="EMBL" id="MRTJ01000002">
    <property type="protein sequence ID" value="OMF15456.1"/>
    <property type="molecule type" value="Genomic_DNA"/>
</dbReference>
<feature type="domain" description="Copper amine oxidase-like N-terminal" evidence="3">
    <location>
        <begin position="61"/>
        <end position="99"/>
    </location>
</feature>
<feature type="compositionally biased region" description="Low complexity" evidence="1">
    <location>
        <begin position="96"/>
        <end position="116"/>
    </location>
</feature>
<evidence type="ECO:0000313" key="5">
    <source>
        <dbReference type="EMBL" id="OMF15456.1"/>
    </source>
</evidence>